<keyword evidence="8" id="KW-0460">Magnesium</keyword>
<comment type="similarity">
    <text evidence="3 10">Belongs to the eukaryotic PMM family.</text>
</comment>
<comment type="pathway">
    <text evidence="2 10">Nucleotide-sugar biosynthesis; GDP-alpha-D-mannose biosynthesis; alpha-D-mannose 1-phosphate from D-fructose 6-phosphate: step 2/2.</text>
</comment>
<dbReference type="InterPro" id="IPR043169">
    <property type="entry name" value="PMM_cap"/>
</dbReference>
<evidence type="ECO:0000256" key="10">
    <source>
        <dbReference type="RuleBase" id="RU361118"/>
    </source>
</evidence>
<evidence type="ECO:0000256" key="9">
    <source>
        <dbReference type="ARBA" id="ARBA00023235"/>
    </source>
</evidence>
<proteinExistence type="inferred from homology"/>
<dbReference type="EC" id="5.4.2.8" evidence="5 10"/>
<dbReference type="Proteomes" id="UP001303046">
    <property type="component" value="Unassembled WGS sequence"/>
</dbReference>
<dbReference type="SUPFAM" id="SSF56784">
    <property type="entry name" value="HAD-like"/>
    <property type="match status" value="1"/>
</dbReference>
<sequence>MSEVLSKLLHITKSFACKIGPFDQQISDQLCIKQSSGVRVIGSSHSWTRLTDMGRAILLFDVDGTLTPARQKIHNDIREFLSKARARVPLAVVGGSDLAKIIEQLADNKDDLLSQFDYVFSENGLVGFKGSEQFPSKTIQDHIGEEKLQELINFTLKYFSEIKLPVKRGNFIEFRKGMLNLSPIGRSCSQSERDQFVLYDKEHQIREKFVRALQENFSRYGLCFVIGGQISVDAYPVGWDKTYCLQYIEKDYDKIYFFGDKTMPGGNDHAIFEDPRTIGHTVVDPADMKKQVEQLLKEL</sequence>
<evidence type="ECO:0000313" key="12">
    <source>
        <dbReference type="Proteomes" id="UP001303046"/>
    </source>
</evidence>
<keyword evidence="7" id="KW-0479">Metal-binding</keyword>
<comment type="subcellular location">
    <subcellularLocation>
        <location evidence="1 10">Cytoplasm</location>
    </subcellularLocation>
</comment>
<dbReference type="CDD" id="cd02585">
    <property type="entry name" value="HAD_PMM"/>
    <property type="match status" value="1"/>
</dbReference>
<comment type="caution">
    <text evidence="11">The sequence shown here is derived from an EMBL/GenBank/DDBJ whole genome shotgun (WGS) entry which is preliminary data.</text>
</comment>
<evidence type="ECO:0000256" key="5">
    <source>
        <dbReference type="ARBA" id="ARBA00012730"/>
    </source>
</evidence>
<evidence type="ECO:0000256" key="8">
    <source>
        <dbReference type="ARBA" id="ARBA00022842"/>
    </source>
</evidence>
<protein>
    <recommendedName>
        <fullName evidence="5 10">Phosphomannomutase</fullName>
        <ecNumber evidence="5 10">5.4.2.8</ecNumber>
    </recommendedName>
</protein>
<dbReference type="SFLD" id="SFLDF00445">
    <property type="entry name" value="alpha-phosphomannomutase"/>
    <property type="match status" value="1"/>
</dbReference>
<reference evidence="11 12" key="1">
    <citation type="submission" date="2023-08" db="EMBL/GenBank/DDBJ databases">
        <title>A Necator americanus chromosomal reference genome.</title>
        <authorList>
            <person name="Ilik V."/>
            <person name="Petrzelkova K.J."/>
            <person name="Pardy F."/>
            <person name="Fuh T."/>
            <person name="Niatou-Singa F.S."/>
            <person name="Gouil Q."/>
            <person name="Baker L."/>
            <person name="Ritchie M.E."/>
            <person name="Jex A.R."/>
            <person name="Gazzola D."/>
            <person name="Li H."/>
            <person name="Toshio Fujiwara R."/>
            <person name="Zhan B."/>
            <person name="Aroian R.V."/>
            <person name="Pafco B."/>
            <person name="Schwarz E.M."/>
        </authorList>
    </citation>
    <scope>NUCLEOTIDE SEQUENCE [LARGE SCALE GENOMIC DNA]</scope>
    <source>
        <strain evidence="11 12">Aroian</strain>
        <tissue evidence="11">Whole animal</tissue>
    </source>
</reference>
<dbReference type="SFLD" id="SFLDG01143">
    <property type="entry name" value="C2.B.3:_Phosphomannomutase_Lik"/>
    <property type="match status" value="1"/>
</dbReference>
<accession>A0ABR1D7U9</accession>
<dbReference type="PANTHER" id="PTHR10466:SF0">
    <property type="entry name" value="PHOSPHOMANNOMUTASE"/>
    <property type="match status" value="1"/>
</dbReference>
<evidence type="ECO:0000256" key="6">
    <source>
        <dbReference type="ARBA" id="ARBA00022490"/>
    </source>
</evidence>
<dbReference type="InterPro" id="IPR006379">
    <property type="entry name" value="HAD-SF_hydro_IIB"/>
</dbReference>
<evidence type="ECO:0000256" key="2">
    <source>
        <dbReference type="ARBA" id="ARBA00004699"/>
    </source>
</evidence>
<dbReference type="PANTHER" id="PTHR10466">
    <property type="entry name" value="PHOSPHOMANNOMUTASE"/>
    <property type="match status" value="1"/>
</dbReference>
<comment type="subunit">
    <text evidence="4 10">Homodimer.</text>
</comment>
<dbReference type="InterPro" id="IPR036412">
    <property type="entry name" value="HAD-like_sf"/>
</dbReference>
<evidence type="ECO:0000256" key="7">
    <source>
        <dbReference type="ARBA" id="ARBA00022723"/>
    </source>
</evidence>
<evidence type="ECO:0000256" key="4">
    <source>
        <dbReference type="ARBA" id="ARBA00011738"/>
    </source>
</evidence>
<dbReference type="SFLD" id="SFLDG01140">
    <property type="entry name" value="C2.B:_Phosphomannomutase_and_P"/>
    <property type="match status" value="1"/>
</dbReference>
<dbReference type="Gene3D" id="3.40.50.1000">
    <property type="entry name" value="HAD superfamily/HAD-like"/>
    <property type="match status" value="1"/>
</dbReference>
<dbReference type="InterPro" id="IPR023214">
    <property type="entry name" value="HAD_sf"/>
</dbReference>
<dbReference type="NCBIfam" id="TIGR01484">
    <property type="entry name" value="HAD-SF-IIB"/>
    <property type="match status" value="1"/>
</dbReference>
<gene>
    <name evidence="11" type="primary">Necator_chrIV.g13370</name>
    <name evidence="11" type="ORF">RB195_000079</name>
</gene>
<keyword evidence="6 10" id="KW-0963">Cytoplasm</keyword>
<dbReference type="Gene3D" id="3.30.1240.20">
    <property type="match status" value="1"/>
</dbReference>
<dbReference type="Pfam" id="PF03332">
    <property type="entry name" value="PMM"/>
    <property type="match status" value="1"/>
</dbReference>
<comment type="catalytic activity">
    <reaction evidence="10">
        <text>alpha-D-mannose 1-phosphate = D-mannose 6-phosphate</text>
        <dbReference type="Rhea" id="RHEA:11140"/>
        <dbReference type="ChEBI" id="CHEBI:58409"/>
        <dbReference type="ChEBI" id="CHEBI:58735"/>
        <dbReference type="EC" id="5.4.2.8"/>
    </reaction>
</comment>
<evidence type="ECO:0000256" key="1">
    <source>
        <dbReference type="ARBA" id="ARBA00004496"/>
    </source>
</evidence>
<evidence type="ECO:0000313" key="11">
    <source>
        <dbReference type="EMBL" id="KAK6746582.1"/>
    </source>
</evidence>
<organism evidence="11 12">
    <name type="scientific">Necator americanus</name>
    <name type="common">Human hookworm</name>
    <dbReference type="NCBI Taxonomy" id="51031"/>
    <lineage>
        <taxon>Eukaryota</taxon>
        <taxon>Metazoa</taxon>
        <taxon>Ecdysozoa</taxon>
        <taxon>Nematoda</taxon>
        <taxon>Chromadorea</taxon>
        <taxon>Rhabditida</taxon>
        <taxon>Rhabditina</taxon>
        <taxon>Rhabditomorpha</taxon>
        <taxon>Strongyloidea</taxon>
        <taxon>Ancylostomatidae</taxon>
        <taxon>Bunostominae</taxon>
        <taxon>Necator</taxon>
    </lineage>
</organism>
<keyword evidence="9 10" id="KW-0413">Isomerase</keyword>
<name>A0ABR1D7U9_NECAM</name>
<comment type="function">
    <text evidence="10">Involved in the synthesis of the GDP-mannose and dolichol-phosphate-mannose required for a number of critical mannosyl transfer reactions.</text>
</comment>
<dbReference type="SFLD" id="SFLDS00003">
    <property type="entry name" value="Haloacid_Dehalogenase"/>
    <property type="match status" value="1"/>
</dbReference>
<evidence type="ECO:0000256" key="3">
    <source>
        <dbReference type="ARBA" id="ARBA00009736"/>
    </source>
</evidence>
<dbReference type="InterPro" id="IPR005002">
    <property type="entry name" value="PMM"/>
</dbReference>
<dbReference type="EMBL" id="JAVFWL010000004">
    <property type="protein sequence ID" value="KAK6746582.1"/>
    <property type="molecule type" value="Genomic_DNA"/>
</dbReference>
<keyword evidence="12" id="KW-1185">Reference proteome</keyword>